<keyword evidence="3" id="KW-0808">Transferase</keyword>
<dbReference type="AlphaFoldDB" id="A0AAE3L2B5"/>
<sequence length="198" mass="20733">MAVTGEEYELHGLVLAAGGSQRLGQPKQLLQVDDETLLHRACRQALVVCDEVTVVVGAAAAEIGQAISDLPLGRLINPDWQSGMASSIRAGITALPVTADGVLILPCDQPELTATDLQRLAASWRVQSDRIVAAAYDGIQGVPVIWPRDRFADLLGLSGDHGARELLKADAAQVVSVDMPAAALDVDTPASARAQGLL</sequence>
<dbReference type="GO" id="GO:0016779">
    <property type="term" value="F:nucleotidyltransferase activity"/>
    <property type="evidence" value="ECO:0007669"/>
    <property type="project" value="UniProtKB-KW"/>
</dbReference>
<dbReference type="PANTHER" id="PTHR43777:SF1">
    <property type="entry name" value="MOLYBDENUM COFACTOR CYTIDYLYLTRANSFERASE"/>
    <property type="match status" value="1"/>
</dbReference>
<gene>
    <name evidence="3" type="ORF">J2T55_002277</name>
</gene>
<accession>A0AAE3L2B5</accession>
<reference evidence="3" key="1">
    <citation type="submission" date="2022-08" db="EMBL/GenBank/DDBJ databases">
        <title>Genomic Encyclopedia of Type Strains, Phase III (KMG-III): the genomes of soil and plant-associated and newly described type strains.</title>
        <authorList>
            <person name="Whitman W."/>
        </authorList>
    </citation>
    <scope>NUCLEOTIDE SEQUENCE</scope>
    <source>
        <strain evidence="3">HMT 1</strain>
    </source>
</reference>
<feature type="domain" description="MobA-like NTP transferase" evidence="2">
    <location>
        <begin position="12"/>
        <end position="170"/>
    </location>
</feature>
<name>A0AAE3L2B5_9GAMM</name>
<dbReference type="Gene3D" id="3.90.550.10">
    <property type="entry name" value="Spore Coat Polysaccharide Biosynthesis Protein SpsA, Chain A"/>
    <property type="match status" value="1"/>
</dbReference>
<dbReference type="PANTHER" id="PTHR43777">
    <property type="entry name" value="MOLYBDENUM COFACTOR CYTIDYLYLTRANSFERASE"/>
    <property type="match status" value="1"/>
</dbReference>
<dbReference type="SUPFAM" id="SSF53448">
    <property type="entry name" value="Nucleotide-diphospho-sugar transferases"/>
    <property type="match status" value="1"/>
</dbReference>
<dbReference type="Pfam" id="PF12804">
    <property type="entry name" value="NTP_transf_3"/>
    <property type="match status" value="1"/>
</dbReference>
<evidence type="ECO:0000256" key="1">
    <source>
        <dbReference type="ARBA" id="ARBA00022842"/>
    </source>
</evidence>
<dbReference type="EMBL" id="JANUCT010000018">
    <property type="protein sequence ID" value="MCS3904241.1"/>
    <property type="molecule type" value="Genomic_DNA"/>
</dbReference>
<dbReference type="CDD" id="cd04182">
    <property type="entry name" value="GT_2_like_f"/>
    <property type="match status" value="1"/>
</dbReference>
<protein>
    <submittedName>
        <fullName evidence="3">CTP:molybdopterin cytidylyltransferase MocA</fullName>
    </submittedName>
</protein>
<keyword evidence="4" id="KW-1185">Reference proteome</keyword>
<keyword evidence="1" id="KW-0460">Magnesium</keyword>
<dbReference type="InterPro" id="IPR025877">
    <property type="entry name" value="MobA-like_NTP_Trfase"/>
</dbReference>
<comment type="caution">
    <text evidence="3">The sequence shown here is derived from an EMBL/GenBank/DDBJ whole genome shotgun (WGS) entry which is preliminary data.</text>
</comment>
<proteinExistence type="predicted"/>
<keyword evidence="3" id="KW-0548">Nucleotidyltransferase</keyword>
<dbReference type="InterPro" id="IPR029044">
    <property type="entry name" value="Nucleotide-diphossugar_trans"/>
</dbReference>
<dbReference type="RefSeq" id="WP_259056779.1">
    <property type="nucleotide sequence ID" value="NZ_JANUCT010000018.1"/>
</dbReference>
<dbReference type="Proteomes" id="UP001204445">
    <property type="component" value="Unassembled WGS sequence"/>
</dbReference>
<evidence type="ECO:0000313" key="4">
    <source>
        <dbReference type="Proteomes" id="UP001204445"/>
    </source>
</evidence>
<evidence type="ECO:0000313" key="3">
    <source>
        <dbReference type="EMBL" id="MCS3904241.1"/>
    </source>
</evidence>
<evidence type="ECO:0000259" key="2">
    <source>
        <dbReference type="Pfam" id="PF12804"/>
    </source>
</evidence>
<organism evidence="3 4">
    <name type="scientific">Methylohalomonas lacus</name>
    <dbReference type="NCBI Taxonomy" id="398773"/>
    <lineage>
        <taxon>Bacteria</taxon>
        <taxon>Pseudomonadati</taxon>
        <taxon>Pseudomonadota</taxon>
        <taxon>Gammaproteobacteria</taxon>
        <taxon>Methylohalomonadales</taxon>
        <taxon>Methylohalomonadaceae</taxon>
        <taxon>Methylohalomonas</taxon>
    </lineage>
</organism>